<name>C2MEK4_9PORP</name>
<accession>C2MEK4</accession>
<gene>
    <name evidence="1" type="ORF">PORUE0001_1941</name>
</gene>
<dbReference type="STRING" id="596327.PORUE0001_1941"/>
<evidence type="ECO:0000313" key="2">
    <source>
        <dbReference type="Proteomes" id="UP000003303"/>
    </source>
</evidence>
<protein>
    <submittedName>
        <fullName evidence="1">Uncharacterized protein</fullName>
    </submittedName>
</protein>
<dbReference type="Proteomes" id="UP000003303">
    <property type="component" value="Unassembled WGS sequence"/>
</dbReference>
<reference evidence="1 2" key="1">
    <citation type="submission" date="2009-04" db="EMBL/GenBank/DDBJ databases">
        <authorList>
            <person name="Sebastian Y."/>
            <person name="Madupu R."/>
            <person name="Durkin A.S."/>
            <person name="Torralba M."/>
            <person name="Methe B."/>
            <person name="Sutton G.G."/>
            <person name="Strausberg R.L."/>
            <person name="Nelson K.E."/>
        </authorList>
    </citation>
    <scope>NUCLEOTIDE SEQUENCE [LARGE SCALE GENOMIC DNA]</scope>
    <source>
        <strain evidence="1 2">60-3</strain>
    </source>
</reference>
<dbReference type="EMBL" id="ACLR01000246">
    <property type="protein sequence ID" value="EEK15846.1"/>
    <property type="molecule type" value="Genomic_DNA"/>
</dbReference>
<comment type="caution">
    <text evidence="1">The sequence shown here is derived from an EMBL/GenBank/DDBJ whole genome shotgun (WGS) entry which is preliminary data.</text>
</comment>
<dbReference type="AlphaFoldDB" id="C2MEK4"/>
<organism evidence="1 2">
    <name type="scientific">Porphyromonas uenonis 60-3</name>
    <dbReference type="NCBI Taxonomy" id="596327"/>
    <lineage>
        <taxon>Bacteria</taxon>
        <taxon>Pseudomonadati</taxon>
        <taxon>Bacteroidota</taxon>
        <taxon>Bacteroidia</taxon>
        <taxon>Bacteroidales</taxon>
        <taxon>Porphyromonadaceae</taxon>
        <taxon>Porphyromonas</taxon>
    </lineage>
</organism>
<proteinExistence type="predicted"/>
<sequence length="64" mass="7768">MLNSDDWSDEDMQFLKQVYKMLDAVDLRLHIYQEWIRNTLDADEIQSLDLLRFTATYRNLLVPF</sequence>
<keyword evidence="2" id="KW-1185">Reference proteome</keyword>
<evidence type="ECO:0000313" key="1">
    <source>
        <dbReference type="EMBL" id="EEK15846.1"/>
    </source>
</evidence>